<gene>
    <name evidence="1" type="ORF">GCM10010840_35500</name>
</gene>
<dbReference type="Proteomes" id="UP000639973">
    <property type="component" value="Unassembled WGS sequence"/>
</dbReference>
<proteinExistence type="predicted"/>
<name>A0ABQ2GGQ5_9DEIO</name>
<evidence type="ECO:0000313" key="1">
    <source>
        <dbReference type="EMBL" id="GGL94400.1"/>
    </source>
</evidence>
<protein>
    <submittedName>
        <fullName evidence="1">Uncharacterized protein</fullName>
    </submittedName>
</protein>
<organism evidence="1 2">
    <name type="scientific">Deinococcus aerolatus</name>
    <dbReference type="NCBI Taxonomy" id="522487"/>
    <lineage>
        <taxon>Bacteria</taxon>
        <taxon>Thermotogati</taxon>
        <taxon>Deinococcota</taxon>
        <taxon>Deinococci</taxon>
        <taxon>Deinococcales</taxon>
        <taxon>Deinococcaceae</taxon>
        <taxon>Deinococcus</taxon>
    </lineage>
</organism>
<evidence type="ECO:0000313" key="2">
    <source>
        <dbReference type="Proteomes" id="UP000639973"/>
    </source>
</evidence>
<reference evidence="2" key="1">
    <citation type="journal article" date="2019" name="Int. J. Syst. Evol. Microbiol.">
        <title>The Global Catalogue of Microorganisms (GCM) 10K type strain sequencing project: providing services to taxonomists for standard genome sequencing and annotation.</title>
        <authorList>
            <consortium name="The Broad Institute Genomics Platform"/>
            <consortium name="The Broad Institute Genome Sequencing Center for Infectious Disease"/>
            <person name="Wu L."/>
            <person name="Ma J."/>
        </authorList>
    </citation>
    <scope>NUCLEOTIDE SEQUENCE [LARGE SCALE GENOMIC DNA]</scope>
    <source>
        <strain evidence="2">JCM 15442</strain>
    </source>
</reference>
<dbReference type="EMBL" id="BMOL01000033">
    <property type="protein sequence ID" value="GGL94400.1"/>
    <property type="molecule type" value="Genomic_DNA"/>
</dbReference>
<sequence length="96" mass="10710">MSVAQSDTDSAWNEPQRQDQKLNHFAPVSGYADPFTGPGLIHRWRKECEARGEAAFIVNGQETVFKKLSLHGLSSREAVPLRAVHWKCSILAAYSI</sequence>
<accession>A0ABQ2GGQ5</accession>
<keyword evidence="2" id="KW-1185">Reference proteome</keyword>
<comment type="caution">
    <text evidence="1">The sequence shown here is derived from an EMBL/GenBank/DDBJ whole genome shotgun (WGS) entry which is preliminary data.</text>
</comment>